<keyword evidence="1 8" id="KW-0540">Nuclease</keyword>
<evidence type="ECO:0000256" key="2">
    <source>
        <dbReference type="ARBA" id="ARBA00022730"/>
    </source>
</evidence>
<evidence type="ECO:0000259" key="11">
    <source>
        <dbReference type="PROSITE" id="PS50828"/>
    </source>
</evidence>
<comment type="subunit">
    <text evidence="8">Homodimer. Binds to stalled ribosomes, contacting rRNA.</text>
</comment>
<evidence type="ECO:0000313" key="12">
    <source>
        <dbReference type="EMBL" id="HJB39615.1"/>
    </source>
</evidence>
<dbReference type="GO" id="GO:0005524">
    <property type="term" value="F:ATP binding"/>
    <property type="evidence" value="ECO:0007669"/>
    <property type="project" value="UniProtKB-UniRule"/>
</dbReference>
<dbReference type="EMBL" id="DWYA01000044">
    <property type="protein sequence ID" value="HJB39615.1"/>
    <property type="molecule type" value="Genomic_DNA"/>
</dbReference>
<dbReference type="FunFam" id="3.40.50.300:FF:000830">
    <property type="entry name" value="Endonuclease MutS2"/>
    <property type="match status" value="1"/>
</dbReference>
<proteinExistence type="inferred from homology"/>
<dbReference type="GO" id="GO:0045910">
    <property type="term" value="P:negative regulation of DNA recombination"/>
    <property type="evidence" value="ECO:0007669"/>
    <property type="project" value="InterPro"/>
</dbReference>
<evidence type="ECO:0000256" key="8">
    <source>
        <dbReference type="HAMAP-Rule" id="MF_00092"/>
    </source>
</evidence>
<dbReference type="InterPro" id="IPR007696">
    <property type="entry name" value="DNA_mismatch_repair_MutS_core"/>
</dbReference>
<evidence type="ECO:0000313" key="13">
    <source>
        <dbReference type="Proteomes" id="UP000824209"/>
    </source>
</evidence>
<dbReference type="PROSITE" id="PS50828">
    <property type="entry name" value="SMR"/>
    <property type="match status" value="1"/>
</dbReference>
<dbReference type="Gene3D" id="3.40.50.300">
    <property type="entry name" value="P-loop containing nucleotide triphosphate hydrolases"/>
    <property type="match status" value="1"/>
</dbReference>
<dbReference type="CDD" id="cd03280">
    <property type="entry name" value="ABC_MutS2"/>
    <property type="match status" value="1"/>
</dbReference>
<keyword evidence="6 8" id="KW-0694">RNA-binding</keyword>
<dbReference type="Pfam" id="PF01713">
    <property type="entry name" value="Smr"/>
    <property type="match status" value="1"/>
</dbReference>
<keyword evidence="7 8" id="KW-0238">DNA-binding</keyword>
<accession>A0A9D2M178</accession>
<evidence type="ECO:0000256" key="1">
    <source>
        <dbReference type="ARBA" id="ARBA00022722"/>
    </source>
</evidence>
<keyword evidence="8 12" id="KW-0255">Endonuclease</keyword>
<comment type="similarity">
    <text evidence="8">Belongs to the DNA mismatch repair MutS family. MutS2 subfamily.</text>
</comment>
<evidence type="ECO:0000256" key="9">
    <source>
        <dbReference type="SAM" id="Coils"/>
    </source>
</evidence>
<dbReference type="SUPFAM" id="SSF160443">
    <property type="entry name" value="SMR domain-like"/>
    <property type="match status" value="1"/>
</dbReference>
<dbReference type="Gene3D" id="3.30.1370.110">
    <property type="match status" value="1"/>
</dbReference>
<dbReference type="HAMAP" id="MF_00092">
    <property type="entry name" value="MutS2"/>
    <property type="match status" value="1"/>
</dbReference>
<dbReference type="EC" id="3.6.4.-" evidence="8"/>
<keyword evidence="5 8" id="KW-0067">ATP-binding</keyword>
<dbReference type="GO" id="GO:0019843">
    <property type="term" value="F:rRNA binding"/>
    <property type="evidence" value="ECO:0007669"/>
    <property type="project" value="UniProtKB-UniRule"/>
</dbReference>
<comment type="function">
    <text evidence="8">Acts as a ribosome collision sensor, splitting the ribosome into its 2 subunits. Detects stalled/collided 70S ribosomes which it binds and splits by an ATP-hydrolysis driven conformational change. Acts upstream of the ribosome quality control system (RQC), a ribosome-associated complex that mediates the extraction of incompletely synthesized nascent chains from stalled ribosomes and their subsequent degradation. Probably generates substrates for RQC.</text>
</comment>
<evidence type="ECO:0000256" key="3">
    <source>
        <dbReference type="ARBA" id="ARBA00022741"/>
    </source>
</evidence>
<sequence length="796" mass="88108">MHEKYLKSLEFDKILNTALSYVLCGEARELLQNETPGETAEDVRALLQRTDEITTLLIKNGSPRFSHVDHVAFTLQRAVKGGVLSMGELLEIAAALRNFRELSSWYHMTEHDALSIDDLFYAMTPQPGLEKAIGEAILSETEMADTASDTLYDVRRKIRAAENSIRDKLDHLTKSQTNAKYLQESVVSLRNGRFVVPVKAEYRGEIGGVIHDVSSSGSTLFVEPTAVVEANAKILQLRNQEQQEIERILAAFSAQCANLEPMFSFGYEAMLKIDALLAKAHLALEQKAMCPTVRDDVCFSLVRARHPLIDPEKVVPIDVELGRTYDTMVITGPNTGGKTVTLKMAGLLCTMARFGYLIPAHESSEVCVFDEILVDIGDEQSIEQSLSTFSGHMKNITEILACAGPRSLVLMDELGAGTDPAEGAALAVSIIEELREKGAHVMATTHYAEMKTFALNTPGVQNASCEFNVETLRPTYRISVGVPGKSNAFLISAKLGIGEHIIERAKTHLSEEDRQFDAVLAQLEDLKAQLKEKQEQVEELQHSAENEMKKAQEKCRRLVEQGEIELAAAREKAQQMAQDVQSQAYALMDEMRKLEKAQNQSAQQRAQRAKEIAKKEAEKLFTRSDVVHAPQKQFIPLKSVTVGQEVYLVDLDKTGVVCSKPDRDNMVEIRAGILKTKVAVNRLAAPQKQQPAKKQPKYTPRKSSGGSSFGERVARSANMEINLLGMTVEEALMEVDRFIDNGVMSGQSTLYLIHGRGTGALRKAIQSHLRRHPSVKSYRLGVYGEGEDGVTVVELK</sequence>
<dbReference type="InterPro" id="IPR005747">
    <property type="entry name" value="MutS2"/>
</dbReference>
<dbReference type="InterPro" id="IPR027417">
    <property type="entry name" value="P-loop_NTPase"/>
</dbReference>
<dbReference type="PIRSF" id="PIRSF005814">
    <property type="entry name" value="MutS_YshD"/>
    <property type="match status" value="1"/>
</dbReference>
<dbReference type="GO" id="GO:0140664">
    <property type="term" value="F:ATP-dependent DNA damage sensor activity"/>
    <property type="evidence" value="ECO:0007669"/>
    <property type="project" value="InterPro"/>
</dbReference>
<dbReference type="NCBIfam" id="TIGR01069">
    <property type="entry name" value="mutS2"/>
    <property type="match status" value="1"/>
</dbReference>
<dbReference type="SUPFAM" id="SSF52540">
    <property type="entry name" value="P-loop containing nucleoside triphosphate hydrolases"/>
    <property type="match status" value="1"/>
</dbReference>
<dbReference type="GO" id="GO:0006298">
    <property type="term" value="P:mismatch repair"/>
    <property type="evidence" value="ECO:0007669"/>
    <property type="project" value="InterPro"/>
</dbReference>
<dbReference type="GO" id="GO:0016887">
    <property type="term" value="F:ATP hydrolysis activity"/>
    <property type="evidence" value="ECO:0007669"/>
    <property type="project" value="InterPro"/>
</dbReference>
<keyword evidence="2 8" id="KW-0699">rRNA-binding</keyword>
<dbReference type="SUPFAM" id="SSF48334">
    <property type="entry name" value="DNA repair protein MutS, domain III"/>
    <property type="match status" value="1"/>
</dbReference>
<dbReference type="SMART" id="SM00533">
    <property type="entry name" value="MUTSd"/>
    <property type="match status" value="1"/>
</dbReference>
<keyword evidence="4 8" id="KW-0378">Hydrolase</keyword>
<protein>
    <recommendedName>
        <fullName evidence="8">Endonuclease MutS2</fullName>
        <ecNumber evidence="8">3.1.-.-</ecNumber>
    </recommendedName>
    <alternativeName>
        <fullName evidence="8">Ribosome-associated protein quality control-upstream factor</fullName>
        <shortName evidence="8">RQC-upstream factor</shortName>
        <shortName evidence="8">RqcU</shortName>
        <ecNumber evidence="8">3.6.4.-</ecNumber>
    </alternativeName>
</protein>
<dbReference type="PANTHER" id="PTHR48466">
    <property type="entry name" value="OS10G0509000 PROTEIN-RELATED"/>
    <property type="match status" value="1"/>
</dbReference>
<feature type="coiled-coil region" evidence="9">
    <location>
        <begin position="509"/>
        <end position="619"/>
    </location>
</feature>
<dbReference type="EC" id="3.1.-.-" evidence="8"/>
<evidence type="ECO:0000256" key="10">
    <source>
        <dbReference type="SAM" id="MobiDB-lite"/>
    </source>
</evidence>
<organism evidence="12 13">
    <name type="scientific">Candidatus Ruthenibacterium avium</name>
    <dbReference type="NCBI Taxonomy" id="2838751"/>
    <lineage>
        <taxon>Bacteria</taxon>
        <taxon>Bacillati</taxon>
        <taxon>Bacillota</taxon>
        <taxon>Clostridia</taxon>
        <taxon>Eubacteriales</taxon>
        <taxon>Oscillospiraceae</taxon>
        <taxon>Ruthenibacterium</taxon>
    </lineage>
</organism>
<evidence type="ECO:0000256" key="5">
    <source>
        <dbReference type="ARBA" id="ARBA00022840"/>
    </source>
</evidence>
<dbReference type="GO" id="GO:0004519">
    <property type="term" value="F:endonuclease activity"/>
    <property type="evidence" value="ECO:0007669"/>
    <property type="project" value="UniProtKB-UniRule"/>
</dbReference>
<keyword evidence="9" id="KW-0175">Coiled coil</keyword>
<evidence type="ECO:0000256" key="7">
    <source>
        <dbReference type="ARBA" id="ARBA00023125"/>
    </source>
</evidence>
<evidence type="ECO:0000256" key="6">
    <source>
        <dbReference type="ARBA" id="ARBA00022884"/>
    </source>
</evidence>
<dbReference type="GO" id="GO:0072344">
    <property type="term" value="P:rescue of stalled ribosome"/>
    <property type="evidence" value="ECO:0007669"/>
    <property type="project" value="UniProtKB-UniRule"/>
</dbReference>
<dbReference type="InterPro" id="IPR046893">
    <property type="entry name" value="MSSS"/>
</dbReference>
<dbReference type="AlphaFoldDB" id="A0A9D2M178"/>
<feature type="domain" description="Smr" evidence="11">
    <location>
        <begin position="721"/>
        <end position="796"/>
    </location>
</feature>
<dbReference type="InterPro" id="IPR045076">
    <property type="entry name" value="MutS"/>
</dbReference>
<name>A0A9D2M178_9FIRM</name>
<reference evidence="12" key="1">
    <citation type="journal article" date="2021" name="PeerJ">
        <title>Extensive microbial diversity within the chicken gut microbiome revealed by metagenomics and culture.</title>
        <authorList>
            <person name="Gilroy R."/>
            <person name="Ravi A."/>
            <person name="Getino M."/>
            <person name="Pursley I."/>
            <person name="Horton D.L."/>
            <person name="Alikhan N.F."/>
            <person name="Baker D."/>
            <person name="Gharbi K."/>
            <person name="Hall N."/>
            <person name="Watson M."/>
            <person name="Adriaenssens E.M."/>
            <person name="Foster-Nyarko E."/>
            <person name="Jarju S."/>
            <person name="Secka A."/>
            <person name="Antonio M."/>
            <person name="Oren A."/>
            <person name="Chaudhuri R.R."/>
            <person name="La Ragione R."/>
            <person name="Hildebrand F."/>
            <person name="Pallen M.J."/>
        </authorList>
    </citation>
    <scope>NUCLEOTIDE SEQUENCE</scope>
    <source>
        <strain evidence="12">ChiBcec8-14828</strain>
    </source>
</reference>
<dbReference type="InterPro" id="IPR000432">
    <property type="entry name" value="DNA_mismatch_repair_MutS_C"/>
</dbReference>
<dbReference type="Proteomes" id="UP000824209">
    <property type="component" value="Unassembled WGS sequence"/>
</dbReference>
<dbReference type="SMART" id="SM00534">
    <property type="entry name" value="MUTSac"/>
    <property type="match status" value="1"/>
</dbReference>
<dbReference type="GO" id="GO:0043023">
    <property type="term" value="F:ribosomal large subunit binding"/>
    <property type="evidence" value="ECO:0007669"/>
    <property type="project" value="UniProtKB-UniRule"/>
</dbReference>
<dbReference type="PROSITE" id="PS00486">
    <property type="entry name" value="DNA_MISMATCH_REPAIR_2"/>
    <property type="match status" value="1"/>
</dbReference>
<feature type="region of interest" description="Disordered" evidence="10">
    <location>
        <begin position="684"/>
        <end position="711"/>
    </location>
</feature>
<feature type="binding site" evidence="8">
    <location>
        <begin position="332"/>
        <end position="339"/>
    </location>
    <ligand>
        <name>ATP</name>
        <dbReference type="ChEBI" id="CHEBI:30616"/>
    </ligand>
</feature>
<comment type="caution">
    <text evidence="12">The sequence shown here is derived from an EMBL/GenBank/DDBJ whole genome shotgun (WGS) entry which is preliminary data.</text>
</comment>
<dbReference type="SMART" id="SM00463">
    <property type="entry name" value="SMR"/>
    <property type="match status" value="1"/>
</dbReference>
<dbReference type="InterPro" id="IPR036187">
    <property type="entry name" value="DNA_mismatch_repair_MutS_sf"/>
</dbReference>
<keyword evidence="3 8" id="KW-0547">Nucleotide-binding</keyword>
<dbReference type="InterPro" id="IPR036063">
    <property type="entry name" value="Smr_dom_sf"/>
</dbReference>
<dbReference type="Pfam" id="PF00488">
    <property type="entry name" value="MutS_V"/>
    <property type="match status" value="1"/>
</dbReference>
<dbReference type="Pfam" id="PF20297">
    <property type="entry name" value="MSSS"/>
    <property type="match status" value="1"/>
</dbReference>
<reference evidence="12" key="2">
    <citation type="submission" date="2021-04" db="EMBL/GenBank/DDBJ databases">
        <authorList>
            <person name="Gilroy R."/>
        </authorList>
    </citation>
    <scope>NUCLEOTIDE SEQUENCE</scope>
    <source>
        <strain evidence="12">ChiBcec8-14828</strain>
    </source>
</reference>
<comment type="function">
    <text evidence="8">Endonuclease that is involved in the suppression of homologous recombination and thus may have a key role in the control of bacterial genetic diversity.</text>
</comment>
<feature type="compositionally biased region" description="Low complexity" evidence="10">
    <location>
        <begin position="684"/>
        <end position="693"/>
    </location>
</feature>
<dbReference type="InterPro" id="IPR002625">
    <property type="entry name" value="Smr_dom"/>
</dbReference>
<dbReference type="GO" id="GO:0030983">
    <property type="term" value="F:mismatched DNA binding"/>
    <property type="evidence" value="ECO:0007669"/>
    <property type="project" value="InterPro"/>
</dbReference>
<dbReference type="PANTHER" id="PTHR48466:SF2">
    <property type="entry name" value="OS10G0509000 PROTEIN"/>
    <property type="match status" value="1"/>
</dbReference>
<evidence type="ECO:0000256" key="4">
    <source>
        <dbReference type="ARBA" id="ARBA00022801"/>
    </source>
</evidence>
<gene>
    <name evidence="8" type="primary">mutS2</name>
    <name evidence="8" type="synonym">rqcU</name>
    <name evidence="12" type="ORF">H9943_04380</name>
</gene>